<dbReference type="STRING" id="425400.LS65_06265"/>
<accession>A0A4U8TRX3</accession>
<protein>
    <submittedName>
        <fullName evidence="2">GNAT family N-acetyltransferase</fullName>
    </submittedName>
</protein>
<sequence length="142" mass="16686">MRELKDTKELESAYVLMKQLRPHLSKDEFVSRVKQQQKTMHYRLFAFYDKQNLVGLCGVMPFDVLYREKCLYICDLVIDSNLRGQGFGSKFLQKIENLAHIEGYLQIELSSGFPRKKAHQFYAKMGFDKTSYVFVKNVGEQK</sequence>
<dbReference type="Gene3D" id="3.40.630.30">
    <property type="match status" value="1"/>
</dbReference>
<name>A0A4U8TRX3_9HELI</name>
<proteinExistence type="predicted"/>
<feature type="domain" description="N-acetyltransferase" evidence="1">
    <location>
        <begin position="1"/>
        <end position="142"/>
    </location>
</feature>
<dbReference type="EMBL" id="JRMQ02000001">
    <property type="protein sequence ID" value="TLE03347.1"/>
    <property type="molecule type" value="Genomic_DNA"/>
</dbReference>
<dbReference type="InterPro" id="IPR000182">
    <property type="entry name" value="GNAT_dom"/>
</dbReference>
<dbReference type="CDD" id="cd04301">
    <property type="entry name" value="NAT_SF"/>
    <property type="match status" value="1"/>
</dbReference>
<keyword evidence="3" id="KW-1185">Reference proteome</keyword>
<dbReference type="OrthoDB" id="9805924at2"/>
<dbReference type="Pfam" id="PF00583">
    <property type="entry name" value="Acetyltransf_1"/>
    <property type="match status" value="1"/>
</dbReference>
<dbReference type="RefSeq" id="WP_034362444.1">
    <property type="nucleotide sequence ID" value="NZ_CAJUDB010000019.1"/>
</dbReference>
<dbReference type="GO" id="GO:0016747">
    <property type="term" value="F:acyltransferase activity, transferring groups other than amino-acyl groups"/>
    <property type="evidence" value="ECO:0007669"/>
    <property type="project" value="InterPro"/>
</dbReference>
<dbReference type="SUPFAM" id="SSF55729">
    <property type="entry name" value="Acyl-CoA N-acyltransferases (Nat)"/>
    <property type="match status" value="1"/>
</dbReference>
<comment type="caution">
    <text evidence="2">The sequence shown here is derived from an EMBL/GenBank/DDBJ whole genome shotgun (WGS) entry which is preliminary data.</text>
</comment>
<evidence type="ECO:0000313" key="3">
    <source>
        <dbReference type="Proteomes" id="UP000029707"/>
    </source>
</evidence>
<dbReference type="InterPro" id="IPR016181">
    <property type="entry name" value="Acyl_CoA_acyltransferase"/>
</dbReference>
<reference evidence="2 3" key="1">
    <citation type="journal article" date="2014" name="Genome Announc.">
        <title>Draft genome sequences of eight enterohepatic helicobacter species isolated from both laboratory and wild rodents.</title>
        <authorList>
            <person name="Sheh A."/>
            <person name="Shen Z."/>
            <person name="Fox J.G."/>
        </authorList>
    </citation>
    <scope>NUCLEOTIDE SEQUENCE [LARGE SCALE GENOMIC DNA]</scope>
    <source>
        <strain evidence="2 3">MIT 01-6451</strain>
    </source>
</reference>
<organism evidence="2 3">
    <name type="scientific">Helicobacter japonicus</name>
    <dbReference type="NCBI Taxonomy" id="425400"/>
    <lineage>
        <taxon>Bacteria</taxon>
        <taxon>Pseudomonadati</taxon>
        <taxon>Campylobacterota</taxon>
        <taxon>Epsilonproteobacteria</taxon>
        <taxon>Campylobacterales</taxon>
        <taxon>Helicobacteraceae</taxon>
        <taxon>Helicobacter</taxon>
    </lineage>
</organism>
<dbReference type="PROSITE" id="PS51186">
    <property type="entry name" value="GNAT"/>
    <property type="match status" value="1"/>
</dbReference>
<dbReference type="Proteomes" id="UP000029707">
    <property type="component" value="Unassembled WGS sequence"/>
</dbReference>
<gene>
    <name evidence="2" type="ORF">LS65_000830</name>
</gene>
<dbReference type="AlphaFoldDB" id="A0A4U8TRX3"/>
<evidence type="ECO:0000259" key="1">
    <source>
        <dbReference type="PROSITE" id="PS51186"/>
    </source>
</evidence>
<evidence type="ECO:0000313" key="2">
    <source>
        <dbReference type="EMBL" id="TLE03347.1"/>
    </source>
</evidence>